<evidence type="ECO:0000313" key="5">
    <source>
        <dbReference type="Proteomes" id="UP000050515"/>
    </source>
</evidence>
<feature type="transmembrane region" description="Helical" evidence="1">
    <location>
        <begin position="470"/>
        <end position="494"/>
    </location>
</feature>
<feature type="transmembrane region" description="Helical" evidence="1">
    <location>
        <begin position="192"/>
        <end position="210"/>
    </location>
</feature>
<feature type="transmembrane region" description="Helical" evidence="1">
    <location>
        <begin position="500"/>
        <end position="518"/>
    </location>
</feature>
<name>A0A0P9CGQ9_9ARCH</name>
<dbReference type="InterPro" id="IPR018646">
    <property type="entry name" value="12TM_1"/>
</dbReference>
<dbReference type="Proteomes" id="UP000050515">
    <property type="component" value="Unassembled WGS sequence"/>
</dbReference>
<feature type="transmembrane region" description="Helical" evidence="1">
    <location>
        <begin position="430"/>
        <end position="449"/>
    </location>
</feature>
<evidence type="ECO:0000313" key="3">
    <source>
        <dbReference type="EMBL" id="KQB33603.1"/>
    </source>
</evidence>
<keyword evidence="1" id="KW-1133">Transmembrane helix</keyword>
<dbReference type="AlphaFoldDB" id="A0A0P9CGQ9"/>
<keyword evidence="4" id="KW-1185">Reference proteome</keyword>
<evidence type="ECO:0000256" key="1">
    <source>
        <dbReference type="SAM" id="Phobius"/>
    </source>
</evidence>
<proteinExistence type="predicted"/>
<feature type="transmembrane region" description="Helical" evidence="1">
    <location>
        <begin position="159"/>
        <end position="180"/>
    </location>
</feature>
<reference evidence="3 4" key="2">
    <citation type="submission" date="2015-09" db="EMBL/GenBank/DDBJ databases">
        <title>Heavy metals and arsenic resistance mechanisms in polyextremophilic archaea of the family Ferroplasmaceae.</title>
        <authorList>
            <person name="Bulaev A.G."/>
            <person name="Kanygina A.V."/>
        </authorList>
    </citation>
    <scope>NUCLEOTIDE SEQUENCE [LARGE SCALE GENOMIC DNA]</scope>
    <source>
        <strain evidence="3 4">VT</strain>
    </source>
</reference>
<feature type="transmembrane region" description="Helical" evidence="1">
    <location>
        <begin position="251"/>
        <end position="273"/>
    </location>
</feature>
<dbReference type="RefSeq" id="WP_048102122.1">
    <property type="nucleotide sequence ID" value="NZ_LJCQ01000410.1"/>
</dbReference>
<evidence type="ECO:0000313" key="2">
    <source>
        <dbReference type="EMBL" id="KPV44715.1"/>
    </source>
</evidence>
<dbReference type="GeneID" id="84222123"/>
<protein>
    <submittedName>
        <fullName evidence="2">Uncharacterized protein</fullName>
    </submittedName>
</protein>
<dbReference type="Pfam" id="PF09847">
    <property type="entry name" value="12TM_1"/>
    <property type="match status" value="1"/>
</dbReference>
<organism evidence="2 5">
    <name type="scientific">Acidiplasma aeolicum</name>
    <dbReference type="NCBI Taxonomy" id="507754"/>
    <lineage>
        <taxon>Archaea</taxon>
        <taxon>Methanobacteriati</taxon>
        <taxon>Thermoplasmatota</taxon>
        <taxon>Thermoplasmata</taxon>
        <taxon>Thermoplasmatales</taxon>
        <taxon>Ferroplasmaceae</taxon>
        <taxon>Acidiplasma</taxon>
    </lineage>
</organism>
<dbReference type="EMBL" id="LJCQ01000410">
    <property type="protein sequence ID" value="KPV44715.1"/>
    <property type="molecule type" value="Genomic_DNA"/>
</dbReference>
<feature type="transmembrane region" description="Helical" evidence="1">
    <location>
        <begin position="78"/>
        <end position="102"/>
    </location>
</feature>
<feature type="transmembrane region" description="Helical" evidence="1">
    <location>
        <begin position="45"/>
        <end position="66"/>
    </location>
</feature>
<gene>
    <name evidence="3" type="ORF">AOG54_01810</name>
    <name evidence="2" type="ORF">SE19_08655</name>
</gene>
<feature type="transmembrane region" description="Helical" evidence="1">
    <location>
        <begin position="395"/>
        <end position="418"/>
    </location>
</feature>
<dbReference type="Proteomes" id="UP000050320">
    <property type="component" value="Unassembled WGS sequence"/>
</dbReference>
<dbReference type="OrthoDB" id="57538at2157"/>
<feature type="transmembrane region" description="Helical" evidence="1">
    <location>
        <begin position="323"/>
        <end position="341"/>
    </location>
</feature>
<sequence length="529" mass="61581">MKHTELFLSRLLIVEQRYLAVKDTTKFQNAVNSANKQGYFFRNILSTYIMNAFTFILFSLLINSLYFGERSPDSIASFGIILFSYLFLLGIYNSVNFINTIYAYDLMAPLKSLPVTVNQNVPFISWFVYNSSSYMFVIVPSIIYFYILTGDIQTIVLGVLYSFMSLILGFIISTVIFIYRGARTSRHSSIRNFIRITFTFLLLGLFYVILENPNYFSEMTTIFNSLPTVLKYFLFPINIEYIVYLNYSSGFIIRFLEIILSFIFLFVLIFVYYKIRRRLFYMLMSSEEQKNSEKISTGIKKDKLYVAFLKKDIKTTFRKIQNLTYIFVPILFVLPFFFAIIEPETGGISLGIFISIIYLTVIVSAFYSIFLLVIEGKGIEILNSLPVGRGQISEYKTIFGMIIFFVLISIYMLVMDIFSPGHILEYIFDWSNAIIMFFVILSINIRRLIKKLPEGVTSINYYSFGRYPMAMLFIISIIIALISVVSSMALSYFVSHALNYYVYWDLPVNIVILLILVLNTSTFKIRKYY</sequence>
<accession>A0A0P9CGQ9</accession>
<comment type="caution">
    <text evidence="2">The sequence shown here is derived from an EMBL/GenBank/DDBJ whole genome shotgun (WGS) entry which is preliminary data.</text>
</comment>
<keyword evidence="1" id="KW-0812">Transmembrane</keyword>
<reference evidence="2 5" key="1">
    <citation type="submission" date="2015-09" db="EMBL/GenBank/DDBJ databases">
        <title>Draft genome sequence of Acidiplasma aeolicum DSM 18409.</title>
        <authorList>
            <person name="Hemp J."/>
        </authorList>
    </citation>
    <scope>NUCLEOTIDE SEQUENCE [LARGE SCALE GENOMIC DNA]</scope>
    <source>
        <strain evidence="2 5">V</strain>
    </source>
</reference>
<dbReference type="PATRIC" id="fig|507754.4.peg.483"/>
<dbReference type="EMBL" id="LKBG01000286">
    <property type="protein sequence ID" value="KQB33603.1"/>
    <property type="molecule type" value="Genomic_DNA"/>
</dbReference>
<feature type="transmembrane region" description="Helical" evidence="1">
    <location>
        <begin position="123"/>
        <end position="147"/>
    </location>
</feature>
<evidence type="ECO:0000313" key="4">
    <source>
        <dbReference type="Proteomes" id="UP000050320"/>
    </source>
</evidence>
<keyword evidence="1" id="KW-0472">Membrane</keyword>
<feature type="transmembrane region" description="Helical" evidence="1">
    <location>
        <begin position="347"/>
        <end position="374"/>
    </location>
</feature>